<protein>
    <submittedName>
        <fullName evidence="5">WD repeat domain-containing protein</fullName>
    </submittedName>
</protein>
<dbReference type="PROSITE" id="PS00678">
    <property type="entry name" value="WD_REPEATS_1"/>
    <property type="match status" value="1"/>
</dbReference>
<dbReference type="GO" id="GO:0006364">
    <property type="term" value="P:rRNA processing"/>
    <property type="evidence" value="ECO:0007669"/>
    <property type="project" value="TreeGrafter"/>
</dbReference>
<dbReference type="SMART" id="SM00320">
    <property type="entry name" value="WD40"/>
    <property type="match status" value="5"/>
</dbReference>
<gene>
    <name evidence="5" type="ORF">TSOC_009515</name>
</gene>
<reference evidence="5 6" key="1">
    <citation type="journal article" date="2017" name="Mol. Biol. Evol.">
        <title>The 4-celled Tetrabaena socialis nuclear genome reveals the essential components for genetic control of cell number at the origin of multicellularity in the volvocine lineage.</title>
        <authorList>
            <person name="Featherston J."/>
            <person name="Arakaki Y."/>
            <person name="Hanschen E.R."/>
            <person name="Ferris P.J."/>
            <person name="Michod R.E."/>
            <person name="Olson B.J.S.C."/>
            <person name="Nozaki H."/>
            <person name="Durand P.M."/>
        </authorList>
    </citation>
    <scope>NUCLEOTIDE SEQUENCE [LARGE SCALE GENOMIC DNA]</scope>
    <source>
        <strain evidence="5 6">NIES-571</strain>
    </source>
</reference>
<dbReference type="GO" id="GO:0006261">
    <property type="term" value="P:DNA-templated DNA replication"/>
    <property type="evidence" value="ECO:0007669"/>
    <property type="project" value="TreeGrafter"/>
</dbReference>
<dbReference type="Pfam" id="PF00400">
    <property type="entry name" value="WD40"/>
    <property type="match status" value="4"/>
</dbReference>
<dbReference type="EMBL" id="PGGS01000400">
    <property type="protein sequence ID" value="PNH04325.1"/>
    <property type="molecule type" value="Genomic_DNA"/>
</dbReference>
<evidence type="ECO:0000256" key="2">
    <source>
        <dbReference type="ARBA" id="ARBA00022737"/>
    </source>
</evidence>
<dbReference type="InterPro" id="IPR001680">
    <property type="entry name" value="WD40_rpt"/>
</dbReference>
<dbReference type="PANTHER" id="PTHR18763:SF0">
    <property type="entry name" value="WD REPEAT-CONTAINING PROTEIN 18"/>
    <property type="match status" value="1"/>
</dbReference>
<feature type="repeat" description="WD" evidence="3">
    <location>
        <begin position="60"/>
        <end position="91"/>
    </location>
</feature>
<feature type="compositionally biased region" description="Low complexity" evidence="4">
    <location>
        <begin position="296"/>
        <end position="305"/>
    </location>
</feature>
<keyword evidence="1 3" id="KW-0853">WD repeat</keyword>
<dbReference type="InterPro" id="IPR015943">
    <property type="entry name" value="WD40/YVTN_repeat-like_dom_sf"/>
</dbReference>
<dbReference type="GO" id="GO:0005656">
    <property type="term" value="C:nuclear pre-replicative complex"/>
    <property type="evidence" value="ECO:0007669"/>
    <property type="project" value="TreeGrafter"/>
</dbReference>
<accession>A0A2J7ZVN8</accession>
<dbReference type="PROSITE" id="PS50082">
    <property type="entry name" value="WD_REPEATS_2"/>
    <property type="match status" value="3"/>
</dbReference>
<dbReference type="InterPro" id="IPR045227">
    <property type="entry name" value="WDR18/Ipi3/RID3"/>
</dbReference>
<dbReference type="PRINTS" id="PR00320">
    <property type="entry name" value="GPROTEINBRPT"/>
</dbReference>
<evidence type="ECO:0000313" key="6">
    <source>
        <dbReference type="Proteomes" id="UP000236333"/>
    </source>
</evidence>
<dbReference type="AlphaFoldDB" id="A0A2J7ZVN8"/>
<dbReference type="InterPro" id="IPR020472">
    <property type="entry name" value="WD40_PAC1"/>
</dbReference>
<evidence type="ECO:0000256" key="4">
    <source>
        <dbReference type="SAM" id="MobiDB-lite"/>
    </source>
</evidence>
<evidence type="ECO:0000256" key="3">
    <source>
        <dbReference type="PROSITE-ProRule" id="PRU00221"/>
    </source>
</evidence>
<feature type="region of interest" description="Disordered" evidence="4">
    <location>
        <begin position="283"/>
        <end position="309"/>
    </location>
</feature>
<dbReference type="InterPro" id="IPR019775">
    <property type="entry name" value="WD40_repeat_CS"/>
</dbReference>
<dbReference type="Gene3D" id="2.130.10.10">
    <property type="entry name" value="YVTN repeat-like/Quinoprotein amine dehydrogenase"/>
    <property type="match status" value="3"/>
</dbReference>
<keyword evidence="6" id="KW-1185">Reference proteome</keyword>
<dbReference type="PROSITE" id="PS50294">
    <property type="entry name" value="WD_REPEATS_REGION"/>
    <property type="match status" value="1"/>
</dbReference>
<dbReference type="SUPFAM" id="SSF50978">
    <property type="entry name" value="WD40 repeat-like"/>
    <property type="match status" value="1"/>
</dbReference>
<evidence type="ECO:0000313" key="5">
    <source>
        <dbReference type="EMBL" id="PNH04325.1"/>
    </source>
</evidence>
<comment type="caution">
    <text evidence="5">The sequence shown here is derived from an EMBL/GenBank/DDBJ whole genome shotgun (WGS) entry which is preliminary data.</text>
</comment>
<organism evidence="5 6">
    <name type="scientific">Tetrabaena socialis</name>
    <dbReference type="NCBI Taxonomy" id="47790"/>
    <lineage>
        <taxon>Eukaryota</taxon>
        <taxon>Viridiplantae</taxon>
        <taxon>Chlorophyta</taxon>
        <taxon>core chlorophytes</taxon>
        <taxon>Chlorophyceae</taxon>
        <taxon>CS clade</taxon>
        <taxon>Chlamydomonadales</taxon>
        <taxon>Tetrabaenaceae</taxon>
        <taxon>Tetrabaena</taxon>
    </lineage>
</organism>
<keyword evidence="2" id="KW-0677">Repeat</keyword>
<dbReference type="OrthoDB" id="6252103at2759"/>
<dbReference type="InterPro" id="IPR036322">
    <property type="entry name" value="WD40_repeat_dom_sf"/>
</dbReference>
<name>A0A2J7ZVN8_9CHLO</name>
<dbReference type="Proteomes" id="UP000236333">
    <property type="component" value="Unassembled WGS sequence"/>
</dbReference>
<proteinExistence type="predicted"/>
<feature type="repeat" description="WD" evidence="3">
    <location>
        <begin position="25"/>
        <end position="59"/>
    </location>
</feature>
<dbReference type="GO" id="GO:0120330">
    <property type="term" value="C:rixosome complex"/>
    <property type="evidence" value="ECO:0007669"/>
    <property type="project" value="TreeGrafter"/>
</dbReference>
<sequence length="350" mass="36183">MELLKALSVRSQEQLLQRSFVPEAIATVASSPDGSFLAAGGVSGTLHLWELASGCLLHSWAAHYKSTTALLFVDGASLLISGSEDTLVNVWLLPEVLDPTLQASRPAFAPSTPLHTWSDHTLSVTALAAGAGGAAAVVASASLDQTIKLHRLSDGQLLRSVALPAAIHDLAIDAGEQLMFAACGDGVIYEVPLMPIATPNDFAHHEPGHSCYGALQGHSRPVTCVALASLSTSGSAFADVLVSGSEDGTVRVWDLQSRQPIQVLQASDKTAVTSVCVVRSSHRGDGAGAPTAKNGASASSSASSSGPWRLQPLAPLSKYAEMNGAQHSWRDPPIVVDGSVQFSSIVSGAL</sequence>
<feature type="repeat" description="WD" evidence="3">
    <location>
        <begin position="215"/>
        <end position="263"/>
    </location>
</feature>
<evidence type="ECO:0000256" key="1">
    <source>
        <dbReference type="ARBA" id="ARBA00022574"/>
    </source>
</evidence>
<dbReference type="PANTHER" id="PTHR18763">
    <property type="entry name" value="WD-REPEAT PROTEIN 18"/>
    <property type="match status" value="1"/>
</dbReference>